<dbReference type="Gene3D" id="2.30.30.290">
    <property type="entry name" value="YopX-like domains"/>
    <property type="match status" value="1"/>
</dbReference>
<dbReference type="InterPro" id="IPR019096">
    <property type="entry name" value="YopX_protein"/>
</dbReference>
<organism evidence="2 3">
    <name type="scientific">Enterococcus gallinarum</name>
    <dbReference type="NCBI Taxonomy" id="1353"/>
    <lineage>
        <taxon>Bacteria</taxon>
        <taxon>Bacillati</taxon>
        <taxon>Bacillota</taxon>
        <taxon>Bacilli</taxon>
        <taxon>Lactobacillales</taxon>
        <taxon>Enterococcaceae</taxon>
        <taxon>Enterococcus</taxon>
    </lineage>
</organism>
<proteinExistence type="predicted"/>
<dbReference type="EMBL" id="WVTI01000009">
    <property type="protein sequence ID" value="MXS26635.1"/>
    <property type="molecule type" value="Genomic_DNA"/>
</dbReference>
<reference evidence="2 3" key="1">
    <citation type="submission" date="2019-04" db="EMBL/GenBank/DDBJ databases">
        <title>Step-wise assembly of the neonatal virome modulated by breast feeding.</title>
        <authorList>
            <person name="Liang G."/>
            <person name="Bushman F."/>
        </authorList>
    </citation>
    <scope>NUCLEOTIDE SEQUENCE [LARGE SCALE GENOMIC DNA]</scope>
    <source>
        <strain evidence="2 3">E3404</strain>
    </source>
</reference>
<dbReference type="Proteomes" id="UP000439965">
    <property type="component" value="Unassembled WGS sequence"/>
</dbReference>
<accession>A0A6I4XF71</accession>
<sequence length="203" mass="22930">MVPKFRAWDKENDRMIYPSTEGVCFELDDDGTNILDVSGDYPEDHTFPAIDSFLMQSTGLKDKNGVEIFEGDVLLHTSSSVNYSDTYWHSYVQVYRIDSGAYRIKGKHIYDTELMSARNRLEVVGNIYQNQNLLDKEYFSTSDGIVEQANKQPIPSAAFEALNNYCQQQNVSPGGSANLLAASFFLLSLENLTSQKLYFTTAK</sequence>
<dbReference type="InterPro" id="IPR023385">
    <property type="entry name" value="YopX-like_C"/>
</dbReference>
<protein>
    <recommendedName>
        <fullName evidence="1">YopX protein domain-containing protein</fullName>
    </recommendedName>
</protein>
<dbReference type="NCBIfam" id="TIGR01671">
    <property type="entry name" value="phage_TIGR01671"/>
    <property type="match status" value="1"/>
</dbReference>
<dbReference type="SUPFAM" id="SSF159006">
    <property type="entry name" value="YopX-like"/>
    <property type="match status" value="1"/>
</dbReference>
<evidence type="ECO:0000313" key="3">
    <source>
        <dbReference type="Proteomes" id="UP000439965"/>
    </source>
</evidence>
<dbReference type="AlphaFoldDB" id="A0A6I4XF71"/>
<dbReference type="InterPro" id="IPR010024">
    <property type="entry name" value="CHP16711"/>
</dbReference>
<name>A0A6I4XF71_ENTGA</name>
<feature type="domain" description="YopX protein" evidence="1">
    <location>
        <begin position="4"/>
        <end position="135"/>
    </location>
</feature>
<dbReference type="Pfam" id="PF09643">
    <property type="entry name" value="YopX"/>
    <property type="match status" value="1"/>
</dbReference>
<evidence type="ECO:0000259" key="1">
    <source>
        <dbReference type="Pfam" id="PF09643"/>
    </source>
</evidence>
<comment type="caution">
    <text evidence="2">The sequence shown here is derived from an EMBL/GenBank/DDBJ whole genome shotgun (WGS) entry which is preliminary data.</text>
</comment>
<evidence type="ECO:0000313" key="2">
    <source>
        <dbReference type="EMBL" id="MXS26635.1"/>
    </source>
</evidence>
<dbReference type="RefSeq" id="WP_003126529.1">
    <property type="nucleotide sequence ID" value="NZ_CAJSYR010000005.1"/>
</dbReference>
<gene>
    <name evidence="2" type="ORF">GTI89_11255</name>
</gene>